<feature type="signal peptide" evidence="1">
    <location>
        <begin position="1"/>
        <end position="25"/>
    </location>
</feature>
<keyword evidence="3" id="KW-1185">Reference proteome</keyword>
<sequence>MAIGQAVKMRVLLLAITLFTASLRSFPLEGMQGKIEGTTSPSPEIDSFGDDPVASPFDPETNPRELEINTAPIDTSIPKTNMTLVSTPFQDVGSINKSDESVEKSTSNDPVRIHVGLKIRSTLQPDELEILKTLPIALDRPEHFKMESIYKARPPEISEELKQELMYRGYVAGVAYCDKAKVLDWTCGSRCRGAVRV</sequence>
<name>A0A2H9TJL5_9FUNG</name>
<protein>
    <submittedName>
        <fullName evidence="2">Uncharacterized protein</fullName>
    </submittedName>
</protein>
<evidence type="ECO:0000313" key="3">
    <source>
        <dbReference type="Proteomes" id="UP000240830"/>
    </source>
</evidence>
<organism evidence="2 3">
    <name type="scientific">Paramicrosporidium saccamoebae</name>
    <dbReference type="NCBI Taxonomy" id="1246581"/>
    <lineage>
        <taxon>Eukaryota</taxon>
        <taxon>Fungi</taxon>
        <taxon>Fungi incertae sedis</taxon>
        <taxon>Cryptomycota</taxon>
        <taxon>Cryptomycota incertae sedis</taxon>
        <taxon>Paramicrosporidium</taxon>
    </lineage>
</organism>
<comment type="caution">
    <text evidence="2">The sequence shown here is derived from an EMBL/GenBank/DDBJ whole genome shotgun (WGS) entry which is preliminary data.</text>
</comment>
<feature type="chain" id="PRO_5014112260" evidence="1">
    <location>
        <begin position="26"/>
        <end position="197"/>
    </location>
</feature>
<keyword evidence="1" id="KW-0732">Signal</keyword>
<gene>
    <name evidence="2" type="ORF">PSACC_02245</name>
</gene>
<accession>A0A2H9TJL5</accession>
<dbReference type="EMBL" id="MTSL01000150">
    <property type="protein sequence ID" value="PJF17951.1"/>
    <property type="molecule type" value="Genomic_DNA"/>
</dbReference>
<reference evidence="2 3" key="1">
    <citation type="submission" date="2016-10" db="EMBL/GenBank/DDBJ databases">
        <title>The genome of Paramicrosporidium saccamoebae is the missing link in understanding Cryptomycota and Microsporidia evolution.</title>
        <authorList>
            <person name="Quandt C.A."/>
            <person name="Beaudet D."/>
            <person name="Corsaro D."/>
            <person name="Michel R."/>
            <person name="Corradi N."/>
            <person name="James T."/>
        </authorList>
    </citation>
    <scope>NUCLEOTIDE SEQUENCE [LARGE SCALE GENOMIC DNA]</scope>
    <source>
        <strain evidence="2 3">KSL3</strain>
    </source>
</reference>
<evidence type="ECO:0000256" key="1">
    <source>
        <dbReference type="SAM" id="SignalP"/>
    </source>
</evidence>
<proteinExistence type="predicted"/>
<evidence type="ECO:0000313" key="2">
    <source>
        <dbReference type="EMBL" id="PJF17951.1"/>
    </source>
</evidence>
<dbReference type="Proteomes" id="UP000240830">
    <property type="component" value="Unassembled WGS sequence"/>
</dbReference>
<dbReference type="AlphaFoldDB" id="A0A2H9TJL5"/>